<sequence length="218" mass="24148">MALAFPTVDRPLGNLNPLSSSPAQSLPIEILQQIFGILCDDRPLHLDRNILESSQVTVSHVCGRWRCAALDLSSIWSKINVVAGDGREDSVTGITALRLAETLVSCCKPAMIELRWWATHDKLLNQTHFDDRIRHLRLEGCPTYIANIPLYQQRILSKTLETLSLNVFASSSCGRTGPAEGTAMPVLIQPILPSPGLRLLSINRTFIFHLPMDLSGRE</sequence>
<dbReference type="InParanoid" id="A0A165FQ59"/>
<dbReference type="Gene3D" id="1.20.1280.50">
    <property type="match status" value="1"/>
</dbReference>
<evidence type="ECO:0000313" key="2">
    <source>
        <dbReference type="Proteomes" id="UP000076842"/>
    </source>
</evidence>
<dbReference type="AlphaFoldDB" id="A0A165FQ59"/>
<dbReference type="EMBL" id="KV423968">
    <property type="protein sequence ID" value="KZT57058.1"/>
    <property type="molecule type" value="Genomic_DNA"/>
</dbReference>
<organism evidence="1 2">
    <name type="scientific">Calocera cornea HHB12733</name>
    <dbReference type="NCBI Taxonomy" id="1353952"/>
    <lineage>
        <taxon>Eukaryota</taxon>
        <taxon>Fungi</taxon>
        <taxon>Dikarya</taxon>
        <taxon>Basidiomycota</taxon>
        <taxon>Agaricomycotina</taxon>
        <taxon>Dacrymycetes</taxon>
        <taxon>Dacrymycetales</taxon>
        <taxon>Dacrymycetaceae</taxon>
        <taxon>Calocera</taxon>
    </lineage>
</organism>
<protein>
    <submittedName>
        <fullName evidence="1">Uncharacterized protein</fullName>
    </submittedName>
</protein>
<proteinExistence type="predicted"/>
<keyword evidence="2" id="KW-1185">Reference proteome</keyword>
<name>A0A165FQ59_9BASI</name>
<gene>
    <name evidence="1" type="ORF">CALCODRAFT_291952</name>
</gene>
<accession>A0A165FQ59</accession>
<dbReference type="Proteomes" id="UP000076842">
    <property type="component" value="Unassembled WGS sequence"/>
</dbReference>
<evidence type="ECO:0000313" key="1">
    <source>
        <dbReference type="EMBL" id="KZT57058.1"/>
    </source>
</evidence>
<reference evidence="1 2" key="1">
    <citation type="journal article" date="2016" name="Mol. Biol. Evol.">
        <title>Comparative Genomics of Early-Diverging Mushroom-Forming Fungi Provides Insights into the Origins of Lignocellulose Decay Capabilities.</title>
        <authorList>
            <person name="Nagy L.G."/>
            <person name="Riley R."/>
            <person name="Tritt A."/>
            <person name="Adam C."/>
            <person name="Daum C."/>
            <person name="Floudas D."/>
            <person name="Sun H."/>
            <person name="Yadav J.S."/>
            <person name="Pangilinan J."/>
            <person name="Larsson K.H."/>
            <person name="Matsuura K."/>
            <person name="Barry K."/>
            <person name="Labutti K."/>
            <person name="Kuo R."/>
            <person name="Ohm R.A."/>
            <person name="Bhattacharya S.S."/>
            <person name="Shirouzu T."/>
            <person name="Yoshinaga Y."/>
            <person name="Martin F.M."/>
            <person name="Grigoriev I.V."/>
            <person name="Hibbett D.S."/>
        </authorList>
    </citation>
    <scope>NUCLEOTIDE SEQUENCE [LARGE SCALE GENOMIC DNA]</scope>
    <source>
        <strain evidence="1 2">HHB12733</strain>
    </source>
</reference>
<dbReference type="OrthoDB" id="3365698at2759"/>